<keyword evidence="3 6" id="KW-0812">Transmembrane</keyword>
<keyword evidence="9" id="KW-1185">Reference proteome</keyword>
<evidence type="ECO:0000256" key="6">
    <source>
        <dbReference type="SAM" id="Phobius"/>
    </source>
</evidence>
<dbReference type="Proteomes" id="UP000186058">
    <property type="component" value="Unassembled WGS sequence"/>
</dbReference>
<dbReference type="EMBL" id="LVWI01000030">
    <property type="protein sequence ID" value="OKP88586.1"/>
    <property type="molecule type" value="Genomic_DNA"/>
</dbReference>
<comment type="caution">
    <text evidence="8">The sequence shown here is derived from an EMBL/GenBank/DDBJ whole genome shotgun (WGS) entry which is preliminary data.</text>
</comment>
<evidence type="ECO:0000313" key="8">
    <source>
        <dbReference type="EMBL" id="OKP88586.1"/>
    </source>
</evidence>
<evidence type="ECO:0000313" key="9">
    <source>
        <dbReference type="Proteomes" id="UP000186058"/>
    </source>
</evidence>
<keyword evidence="7" id="KW-0732">Signal</keyword>
<name>A0ABX3EUJ9_9BACL</name>
<dbReference type="PANTHER" id="PTHR31632">
    <property type="entry name" value="IRON TRANSPORTER FTH1"/>
    <property type="match status" value="1"/>
</dbReference>
<feature type="transmembrane region" description="Helical" evidence="6">
    <location>
        <begin position="456"/>
        <end position="474"/>
    </location>
</feature>
<dbReference type="Pfam" id="PF03239">
    <property type="entry name" value="FTR1"/>
    <property type="match status" value="1"/>
</dbReference>
<keyword evidence="5 6" id="KW-0472">Membrane</keyword>
<keyword evidence="4 6" id="KW-1133">Transmembrane helix</keyword>
<reference evidence="8 9" key="1">
    <citation type="submission" date="2016-03" db="EMBL/GenBank/DDBJ databases">
        <authorList>
            <person name="Sant'Anna F.H."/>
            <person name="Ambrosini A."/>
            <person name="Souza R."/>
            <person name="Bach E."/>
            <person name="Fernandes G."/>
            <person name="Balsanelli E."/>
            <person name="Baura V.A."/>
            <person name="Souza E.M."/>
            <person name="Passaglia L."/>
        </authorList>
    </citation>
    <scope>NUCLEOTIDE SEQUENCE [LARGE SCALE GENOMIC DNA]</scope>
    <source>
        <strain evidence="8 9">P26E</strain>
    </source>
</reference>
<dbReference type="InterPro" id="IPR004923">
    <property type="entry name" value="FTR1/Fip1/EfeU"/>
</dbReference>
<proteinExistence type="inferred from homology"/>
<feature type="transmembrane region" description="Helical" evidence="6">
    <location>
        <begin position="382"/>
        <end position="404"/>
    </location>
</feature>
<organism evidence="8 9">
    <name type="scientific">Paenibacillus helianthi</name>
    <dbReference type="NCBI Taxonomy" id="1349432"/>
    <lineage>
        <taxon>Bacteria</taxon>
        <taxon>Bacillati</taxon>
        <taxon>Bacillota</taxon>
        <taxon>Bacilli</taxon>
        <taxon>Bacillales</taxon>
        <taxon>Paenibacillaceae</taxon>
        <taxon>Paenibacillus</taxon>
    </lineage>
</organism>
<evidence type="ECO:0000256" key="7">
    <source>
        <dbReference type="SAM" id="SignalP"/>
    </source>
</evidence>
<gene>
    <name evidence="8" type="ORF">A3844_07200</name>
</gene>
<feature type="signal peptide" evidence="7">
    <location>
        <begin position="1"/>
        <end position="36"/>
    </location>
</feature>
<accession>A0ABX3EUJ9</accession>
<feature type="transmembrane region" description="Helical" evidence="6">
    <location>
        <begin position="416"/>
        <end position="436"/>
    </location>
</feature>
<feature type="transmembrane region" description="Helical" evidence="6">
    <location>
        <begin position="577"/>
        <end position="593"/>
    </location>
</feature>
<dbReference type="PANTHER" id="PTHR31632:SF2">
    <property type="entry name" value="PLASMA MEMBRANE IRON PERMEASE"/>
    <property type="match status" value="1"/>
</dbReference>
<evidence type="ECO:0000256" key="2">
    <source>
        <dbReference type="ARBA" id="ARBA00008333"/>
    </source>
</evidence>
<comment type="subcellular location">
    <subcellularLocation>
        <location evidence="1">Membrane</location>
        <topology evidence="1">Multi-pass membrane protein</topology>
    </subcellularLocation>
</comment>
<evidence type="ECO:0000256" key="1">
    <source>
        <dbReference type="ARBA" id="ARBA00004141"/>
    </source>
</evidence>
<sequence length="606" mass="62671">MTVPEAGRKTQRYGLHAAVLLGCLCLLLLSRPAATAAAAGTPLDELLPPVGSALVEAGQSRWDAAAADVDTFAALWRTANAGTPDPALAGPASAVDAALADAAAALAAGGETPAKTALSTLARSVDAYVSAASGTGGADSSAAGREAAAKLLPAAERVREAARSGDWAAAAEAYRAVVSGWKPAERGIRADNPAVYGLLETKMSLLRISLQAQPLREEAALTEAEALYTLLADYREGKAVDTESASAEPASVEALIGYLKQASAAATAGNSAQAAGIMEQFITAWPSAEGKVQIASPKAYANIENESAAVTGDLLSNPPKLDQALAAMDNMLSELTPLAGETSYTAWDAALILLREGLEAILVLAALLSYLKREGTPGTRRWIWSGAAAGLAGSILLAVILSMTISKAASGGARELIEGITGLFAVVMMLTIGRWLHGKSNTAAWNNYVGHQVDGALARGNLWSLFLVAALAILREGAETTIFYVGMAPSIAVSQLLLGIGGALAVLIVLGYAIIALSAKLPIAAFFRIATVLIYYLVFRFLGESIHALQVAGSLPAHAENALPSIGWLGLFPTWETLVPQLLMLVFILWELLRSRGAAGKSRTAE</sequence>
<evidence type="ECO:0000256" key="4">
    <source>
        <dbReference type="ARBA" id="ARBA00022989"/>
    </source>
</evidence>
<comment type="similarity">
    <text evidence="2">Belongs to the oxidase-dependent Fe transporter (OFeT) (TC 9.A.10.1) family.</text>
</comment>
<evidence type="ECO:0000256" key="3">
    <source>
        <dbReference type="ARBA" id="ARBA00022692"/>
    </source>
</evidence>
<protein>
    <submittedName>
        <fullName evidence="8">Iron permease</fullName>
    </submittedName>
</protein>
<feature type="transmembrane region" description="Helical" evidence="6">
    <location>
        <begin position="495"/>
        <end position="515"/>
    </location>
</feature>
<evidence type="ECO:0000256" key="5">
    <source>
        <dbReference type="ARBA" id="ARBA00023136"/>
    </source>
</evidence>
<feature type="chain" id="PRO_5047544746" evidence="7">
    <location>
        <begin position="37"/>
        <end position="606"/>
    </location>
</feature>
<feature type="transmembrane region" description="Helical" evidence="6">
    <location>
        <begin position="521"/>
        <end position="539"/>
    </location>
</feature>